<dbReference type="AlphaFoldDB" id="A0A1X1X3D5"/>
<comment type="caution">
    <text evidence="1">The sequence shown here is derived from an EMBL/GenBank/DDBJ whole genome shotgun (WGS) entry which is preliminary data.</text>
</comment>
<dbReference type="EMBL" id="LQPC01000001">
    <property type="protein sequence ID" value="ORV93289.1"/>
    <property type="molecule type" value="Genomic_DNA"/>
</dbReference>
<dbReference type="Proteomes" id="UP000193622">
    <property type="component" value="Unassembled WGS sequence"/>
</dbReference>
<reference evidence="1 2" key="1">
    <citation type="submission" date="2016-01" db="EMBL/GenBank/DDBJ databases">
        <title>The new phylogeny of the genus Mycobacterium.</title>
        <authorList>
            <person name="Tarcisio F."/>
            <person name="Conor M."/>
            <person name="Antonella G."/>
            <person name="Elisabetta G."/>
            <person name="Giulia F.S."/>
            <person name="Sara T."/>
            <person name="Anna F."/>
            <person name="Clotilde B."/>
            <person name="Roberto B."/>
            <person name="Veronica D.S."/>
            <person name="Fabio R."/>
            <person name="Monica P."/>
            <person name="Olivier J."/>
            <person name="Enrico T."/>
            <person name="Nicola S."/>
        </authorList>
    </citation>
    <scope>NUCLEOTIDE SEQUENCE [LARGE SCALE GENOMIC DNA]</scope>
    <source>
        <strain evidence="1 2">DSM 45541</strain>
    </source>
</reference>
<evidence type="ECO:0000313" key="2">
    <source>
        <dbReference type="Proteomes" id="UP000193622"/>
    </source>
</evidence>
<gene>
    <name evidence="1" type="ORF">AWC12_00060</name>
</gene>
<organism evidence="1 2">
    <name type="scientific">Mycolicibacterium iranicum</name>
    <name type="common">Mycobacterium iranicum</name>
    <dbReference type="NCBI Taxonomy" id="912594"/>
    <lineage>
        <taxon>Bacteria</taxon>
        <taxon>Bacillati</taxon>
        <taxon>Actinomycetota</taxon>
        <taxon>Actinomycetes</taxon>
        <taxon>Mycobacteriales</taxon>
        <taxon>Mycobacteriaceae</taxon>
        <taxon>Mycolicibacterium</taxon>
    </lineage>
</organism>
<evidence type="ECO:0000313" key="1">
    <source>
        <dbReference type="EMBL" id="ORV93289.1"/>
    </source>
</evidence>
<name>A0A1X1X3D5_MYCIR</name>
<protein>
    <submittedName>
        <fullName evidence="1">Uncharacterized protein</fullName>
    </submittedName>
</protein>
<accession>A0A1X1X3D5</accession>
<proteinExistence type="predicted"/>
<dbReference type="RefSeq" id="WP_085171503.1">
    <property type="nucleotide sequence ID" value="NZ_LQPC01000001.1"/>
</dbReference>
<sequence length="76" mass="8570">MQVGWLPGGGDEVDPEVEWLKQLEEEYVIPRVAGECEERGSSKVIVVFMPSDHGLPEAARAMIADRRRRHPLNVDD</sequence>